<feature type="compositionally biased region" description="Low complexity" evidence="1">
    <location>
        <begin position="66"/>
        <end position="84"/>
    </location>
</feature>
<keyword evidence="3" id="KW-1185">Reference proteome</keyword>
<comment type="caution">
    <text evidence="2">The sequence shown here is derived from an EMBL/GenBank/DDBJ whole genome shotgun (WGS) entry which is preliminary data.</text>
</comment>
<sequence>MADIAFPPYQTTGTKRARDDSCSPQISHFTSTDTSSGYSSPTSPDTPPQAKRRRLDSDEDAVSTITAPSTPADSDSSSATSQTAVDEGLLRAWARKEMASYAAEAGLPNGAPVRAPGWYRPVSRFLSGRRPRAWIKDWVTGEIRPRTMLDEMVENMTAERRQRWVEDERRRYFQDDEGEGEEPEEEDDGGSCTCTGQDSESEEGDDEGSKATGCAGDIKDEAAKG</sequence>
<reference evidence="2" key="1">
    <citation type="journal article" date="2023" name="Mol. Phylogenet. Evol.">
        <title>Genome-scale phylogeny and comparative genomics of the fungal order Sordariales.</title>
        <authorList>
            <person name="Hensen N."/>
            <person name="Bonometti L."/>
            <person name="Westerberg I."/>
            <person name="Brannstrom I.O."/>
            <person name="Guillou S."/>
            <person name="Cros-Aarteil S."/>
            <person name="Calhoun S."/>
            <person name="Haridas S."/>
            <person name="Kuo A."/>
            <person name="Mondo S."/>
            <person name="Pangilinan J."/>
            <person name="Riley R."/>
            <person name="LaButti K."/>
            <person name="Andreopoulos B."/>
            <person name="Lipzen A."/>
            <person name="Chen C."/>
            <person name="Yan M."/>
            <person name="Daum C."/>
            <person name="Ng V."/>
            <person name="Clum A."/>
            <person name="Steindorff A."/>
            <person name="Ohm R.A."/>
            <person name="Martin F."/>
            <person name="Silar P."/>
            <person name="Natvig D.O."/>
            <person name="Lalanne C."/>
            <person name="Gautier V."/>
            <person name="Ament-Velasquez S.L."/>
            <person name="Kruys A."/>
            <person name="Hutchinson M.I."/>
            <person name="Powell A.J."/>
            <person name="Barry K."/>
            <person name="Miller A.N."/>
            <person name="Grigoriev I.V."/>
            <person name="Debuchy R."/>
            <person name="Gladieux P."/>
            <person name="Hiltunen Thoren M."/>
            <person name="Johannesson H."/>
        </authorList>
    </citation>
    <scope>NUCLEOTIDE SEQUENCE</scope>
    <source>
        <strain evidence="2">CBS 508.74</strain>
    </source>
</reference>
<organism evidence="2 3">
    <name type="scientific">Canariomyces notabilis</name>
    <dbReference type="NCBI Taxonomy" id="2074819"/>
    <lineage>
        <taxon>Eukaryota</taxon>
        <taxon>Fungi</taxon>
        <taxon>Dikarya</taxon>
        <taxon>Ascomycota</taxon>
        <taxon>Pezizomycotina</taxon>
        <taxon>Sordariomycetes</taxon>
        <taxon>Sordariomycetidae</taxon>
        <taxon>Sordariales</taxon>
        <taxon>Chaetomiaceae</taxon>
        <taxon>Canariomyces</taxon>
    </lineage>
</organism>
<dbReference type="GeneID" id="89933826"/>
<dbReference type="RefSeq" id="XP_064665515.1">
    <property type="nucleotide sequence ID" value="XM_064809702.1"/>
</dbReference>
<feature type="compositionally biased region" description="Polar residues" evidence="1">
    <location>
        <begin position="22"/>
        <end position="43"/>
    </location>
</feature>
<accession>A0AAN6QGR5</accession>
<reference evidence="2" key="2">
    <citation type="submission" date="2023-05" db="EMBL/GenBank/DDBJ databases">
        <authorList>
            <consortium name="Lawrence Berkeley National Laboratory"/>
            <person name="Steindorff A."/>
            <person name="Hensen N."/>
            <person name="Bonometti L."/>
            <person name="Westerberg I."/>
            <person name="Brannstrom I.O."/>
            <person name="Guillou S."/>
            <person name="Cros-Aarteil S."/>
            <person name="Calhoun S."/>
            <person name="Haridas S."/>
            <person name="Kuo A."/>
            <person name="Mondo S."/>
            <person name="Pangilinan J."/>
            <person name="Riley R."/>
            <person name="Labutti K."/>
            <person name="Andreopoulos B."/>
            <person name="Lipzen A."/>
            <person name="Chen C."/>
            <person name="Yanf M."/>
            <person name="Daum C."/>
            <person name="Ng V."/>
            <person name="Clum A."/>
            <person name="Ohm R."/>
            <person name="Martin F."/>
            <person name="Silar P."/>
            <person name="Natvig D."/>
            <person name="Lalanne C."/>
            <person name="Gautier V."/>
            <person name="Ament-Velasquez S.L."/>
            <person name="Kruys A."/>
            <person name="Hutchinson M.I."/>
            <person name="Powell A.J."/>
            <person name="Barry K."/>
            <person name="Miller A.N."/>
            <person name="Grigoriev I.V."/>
            <person name="Debuchy R."/>
            <person name="Gladieux P."/>
            <person name="Thoren M.H."/>
            <person name="Johannesson H."/>
        </authorList>
    </citation>
    <scope>NUCLEOTIDE SEQUENCE</scope>
    <source>
        <strain evidence="2">CBS 508.74</strain>
    </source>
</reference>
<dbReference type="EMBL" id="MU853367">
    <property type="protein sequence ID" value="KAK4107945.1"/>
    <property type="molecule type" value="Genomic_DNA"/>
</dbReference>
<feature type="compositionally biased region" description="Acidic residues" evidence="1">
    <location>
        <begin position="175"/>
        <end position="189"/>
    </location>
</feature>
<protein>
    <submittedName>
        <fullName evidence="2">Uncharacterized protein</fullName>
    </submittedName>
</protein>
<evidence type="ECO:0000256" key="1">
    <source>
        <dbReference type="SAM" id="MobiDB-lite"/>
    </source>
</evidence>
<feature type="compositionally biased region" description="Basic and acidic residues" evidence="1">
    <location>
        <begin position="164"/>
        <end position="174"/>
    </location>
</feature>
<proteinExistence type="predicted"/>
<evidence type="ECO:0000313" key="3">
    <source>
        <dbReference type="Proteomes" id="UP001302812"/>
    </source>
</evidence>
<dbReference type="Proteomes" id="UP001302812">
    <property type="component" value="Unassembled WGS sequence"/>
</dbReference>
<feature type="region of interest" description="Disordered" evidence="1">
    <location>
        <begin position="164"/>
        <end position="225"/>
    </location>
</feature>
<evidence type="ECO:0000313" key="2">
    <source>
        <dbReference type="EMBL" id="KAK4107945.1"/>
    </source>
</evidence>
<name>A0AAN6QGR5_9PEZI</name>
<dbReference type="AlphaFoldDB" id="A0AAN6QGR5"/>
<gene>
    <name evidence="2" type="ORF">N656DRAFT_456151</name>
</gene>
<feature type="region of interest" description="Disordered" evidence="1">
    <location>
        <begin position="1"/>
        <end position="84"/>
    </location>
</feature>